<comment type="caution">
    <text evidence="1">The sequence shown here is derived from an EMBL/GenBank/DDBJ whole genome shotgun (WGS) entry which is preliminary data.</text>
</comment>
<reference evidence="1 2" key="1">
    <citation type="submission" date="2019-05" db="EMBL/GenBank/DDBJ databases">
        <title>Mikania micrantha, genome provides insights into the molecular mechanism of rapid growth.</title>
        <authorList>
            <person name="Liu B."/>
        </authorList>
    </citation>
    <scope>NUCLEOTIDE SEQUENCE [LARGE SCALE GENOMIC DNA]</scope>
    <source>
        <strain evidence="1">NLD-2019</strain>
        <tissue evidence="1">Leaf</tissue>
    </source>
</reference>
<keyword evidence="2" id="KW-1185">Reference proteome</keyword>
<gene>
    <name evidence="1" type="ORF">E3N88_28768</name>
</gene>
<evidence type="ECO:0000313" key="2">
    <source>
        <dbReference type="Proteomes" id="UP000326396"/>
    </source>
</evidence>
<organism evidence="1 2">
    <name type="scientific">Mikania micrantha</name>
    <name type="common">bitter vine</name>
    <dbReference type="NCBI Taxonomy" id="192012"/>
    <lineage>
        <taxon>Eukaryota</taxon>
        <taxon>Viridiplantae</taxon>
        <taxon>Streptophyta</taxon>
        <taxon>Embryophyta</taxon>
        <taxon>Tracheophyta</taxon>
        <taxon>Spermatophyta</taxon>
        <taxon>Magnoliopsida</taxon>
        <taxon>eudicotyledons</taxon>
        <taxon>Gunneridae</taxon>
        <taxon>Pentapetalae</taxon>
        <taxon>asterids</taxon>
        <taxon>campanulids</taxon>
        <taxon>Asterales</taxon>
        <taxon>Asteraceae</taxon>
        <taxon>Asteroideae</taxon>
        <taxon>Heliantheae alliance</taxon>
        <taxon>Eupatorieae</taxon>
        <taxon>Mikania</taxon>
    </lineage>
</organism>
<protein>
    <submittedName>
        <fullName evidence="1">Uncharacterized protein</fullName>
    </submittedName>
</protein>
<sequence length="106" mass="12681">MKNIPLRKICQDFSDSFRWWYYDRRTAEAVIVLCKESAWDTIRIFDPMWLTNLSLEDVKTLYRCQIFFDVGDMEQALHPAMLCGFEPPLLVQPRFSPRGVRFQSKR</sequence>
<dbReference type="EMBL" id="SZYD01000014">
    <property type="protein sequence ID" value="KAD4180177.1"/>
    <property type="molecule type" value="Genomic_DNA"/>
</dbReference>
<proteinExistence type="predicted"/>
<evidence type="ECO:0000313" key="1">
    <source>
        <dbReference type="EMBL" id="KAD4180177.1"/>
    </source>
</evidence>
<dbReference type="Proteomes" id="UP000326396">
    <property type="component" value="Linkage Group LG4"/>
</dbReference>
<accession>A0A5N6N1J2</accession>
<name>A0A5N6N1J2_9ASTR</name>
<dbReference type="AlphaFoldDB" id="A0A5N6N1J2"/>